<dbReference type="PROSITE" id="PS50067">
    <property type="entry name" value="KINESIN_MOTOR_2"/>
    <property type="match status" value="1"/>
</dbReference>
<name>A0AAD7F1L0_9AGAR</name>
<dbReference type="Pfam" id="PF00225">
    <property type="entry name" value="Kinesin"/>
    <property type="match status" value="1"/>
</dbReference>
<dbReference type="InterPro" id="IPR027417">
    <property type="entry name" value="P-loop_NTPase"/>
</dbReference>
<keyword evidence="2 3" id="KW-0505">Motor protein</keyword>
<gene>
    <name evidence="5" type="ORF">DFH08DRAFT_1075115</name>
</gene>
<dbReference type="InterPro" id="IPR027640">
    <property type="entry name" value="Kinesin-like_fam"/>
</dbReference>
<evidence type="ECO:0000313" key="6">
    <source>
        <dbReference type="Proteomes" id="UP001218218"/>
    </source>
</evidence>
<dbReference type="Proteomes" id="UP001218218">
    <property type="component" value="Unassembled WGS sequence"/>
</dbReference>
<protein>
    <submittedName>
        <fullName evidence="5">P-loop containing nucleoside triphosphate hydrolase protein</fullName>
    </submittedName>
</protein>
<dbReference type="GO" id="GO:0016787">
    <property type="term" value="F:hydrolase activity"/>
    <property type="evidence" value="ECO:0007669"/>
    <property type="project" value="UniProtKB-KW"/>
</dbReference>
<keyword evidence="3" id="KW-0067">ATP-binding</keyword>
<keyword evidence="3" id="KW-0547">Nucleotide-binding</keyword>
<evidence type="ECO:0000259" key="4">
    <source>
        <dbReference type="PROSITE" id="PS50067"/>
    </source>
</evidence>
<dbReference type="GO" id="GO:0007018">
    <property type="term" value="P:microtubule-based movement"/>
    <property type="evidence" value="ECO:0007669"/>
    <property type="project" value="InterPro"/>
</dbReference>
<dbReference type="GO" id="GO:0008017">
    <property type="term" value="F:microtubule binding"/>
    <property type="evidence" value="ECO:0007669"/>
    <property type="project" value="InterPro"/>
</dbReference>
<evidence type="ECO:0000256" key="1">
    <source>
        <dbReference type="ARBA" id="ARBA00023054"/>
    </source>
</evidence>
<accession>A0AAD7F1L0</accession>
<dbReference type="GO" id="GO:0005524">
    <property type="term" value="F:ATP binding"/>
    <property type="evidence" value="ECO:0007669"/>
    <property type="project" value="UniProtKB-UniRule"/>
</dbReference>
<organism evidence="5 6">
    <name type="scientific">Mycena albidolilacea</name>
    <dbReference type="NCBI Taxonomy" id="1033008"/>
    <lineage>
        <taxon>Eukaryota</taxon>
        <taxon>Fungi</taxon>
        <taxon>Dikarya</taxon>
        <taxon>Basidiomycota</taxon>
        <taxon>Agaricomycotina</taxon>
        <taxon>Agaricomycetes</taxon>
        <taxon>Agaricomycetidae</taxon>
        <taxon>Agaricales</taxon>
        <taxon>Marasmiineae</taxon>
        <taxon>Mycenaceae</taxon>
        <taxon>Mycena</taxon>
    </lineage>
</organism>
<comment type="caution">
    <text evidence="5">The sequence shown here is derived from an EMBL/GenBank/DDBJ whole genome shotgun (WGS) entry which is preliminary data.</text>
</comment>
<dbReference type="SMART" id="SM00129">
    <property type="entry name" value="KISc"/>
    <property type="match status" value="1"/>
</dbReference>
<evidence type="ECO:0000313" key="5">
    <source>
        <dbReference type="EMBL" id="KAJ7359730.1"/>
    </source>
</evidence>
<keyword evidence="5" id="KW-0378">Hydrolase</keyword>
<proteinExistence type="inferred from homology"/>
<keyword evidence="6" id="KW-1185">Reference proteome</keyword>
<feature type="domain" description="Kinesin motor" evidence="4">
    <location>
        <begin position="1"/>
        <end position="171"/>
    </location>
</feature>
<evidence type="ECO:0000256" key="2">
    <source>
        <dbReference type="ARBA" id="ARBA00023175"/>
    </source>
</evidence>
<keyword evidence="1" id="KW-0175">Coiled coil</keyword>
<dbReference type="EMBL" id="JARIHO010000006">
    <property type="protein sequence ID" value="KAJ7359730.1"/>
    <property type="molecule type" value="Genomic_DNA"/>
</dbReference>
<dbReference type="InterPro" id="IPR001752">
    <property type="entry name" value="Kinesin_motor_dom"/>
</dbReference>
<feature type="binding site" evidence="3">
    <location>
        <begin position="104"/>
        <end position="111"/>
    </location>
    <ligand>
        <name>ATP</name>
        <dbReference type="ChEBI" id="CHEBI:30616"/>
    </ligand>
</feature>
<dbReference type="GO" id="GO:0003777">
    <property type="term" value="F:microtubule motor activity"/>
    <property type="evidence" value="ECO:0007669"/>
    <property type="project" value="InterPro"/>
</dbReference>
<sequence>MTAMLRCDPTEPPDDGGLRICRAEPSVNASSCSANNGANSSASSTSGSFTGIAVANPRDPTQIFTFPFTSCYDADATQEIFNTDVHPLIDVAWSGITVTIFAYGVTSSGKTHTMQGPPNDPGVIPRVVEVRLRFLGSYFLSGCMDEAGGLCPNFISRNSFSASASCTPLPA</sequence>
<dbReference type="PANTHER" id="PTHR47968:SF75">
    <property type="entry name" value="CENTROMERE-ASSOCIATED PROTEIN E"/>
    <property type="match status" value="1"/>
</dbReference>
<dbReference type="AlphaFoldDB" id="A0AAD7F1L0"/>
<comment type="similarity">
    <text evidence="3">Belongs to the TRAFAC class myosin-kinesin ATPase superfamily. Kinesin family.</text>
</comment>
<reference evidence="5" key="1">
    <citation type="submission" date="2023-03" db="EMBL/GenBank/DDBJ databases">
        <title>Massive genome expansion in bonnet fungi (Mycena s.s.) driven by repeated elements and novel gene families across ecological guilds.</title>
        <authorList>
            <consortium name="Lawrence Berkeley National Laboratory"/>
            <person name="Harder C.B."/>
            <person name="Miyauchi S."/>
            <person name="Viragh M."/>
            <person name="Kuo A."/>
            <person name="Thoen E."/>
            <person name="Andreopoulos B."/>
            <person name="Lu D."/>
            <person name="Skrede I."/>
            <person name="Drula E."/>
            <person name="Henrissat B."/>
            <person name="Morin E."/>
            <person name="Kohler A."/>
            <person name="Barry K."/>
            <person name="LaButti K."/>
            <person name="Morin E."/>
            <person name="Salamov A."/>
            <person name="Lipzen A."/>
            <person name="Mereny Z."/>
            <person name="Hegedus B."/>
            <person name="Baldrian P."/>
            <person name="Stursova M."/>
            <person name="Weitz H."/>
            <person name="Taylor A."/>
            <person name="Grigoriev I.V."/>
            <person name="Nagy L.G."/>
            <person name="Martin F."/>
            <person name="Kauserud H."/>
        </authorList>
    </citation>
    <scope>NUCLEOTIDE SEQUENCE</scope>
    <source>
        <strain evidence="5">CBHHK002</strain>
    </source>
</reference>
<dbReference type="InterPro" id="IPR036961">
    <property type="entry name" value="Kinesin_motor_dom_sf"/>
</dbReference>
<dbReference type="PANTHER" id="PTHR47968">
    <property type="entry name" value="CENTROMERE PROTEIN E"/>
    <property type="match status" value="1"/>
</dbReference>
<evidence type="ECO:0000256" key="3">
    <source>
        <dbReference type="PROSITE-ProRule" id="PRU00283"/>
    </source>
</evidence>
<dbReference type="SUPFAM" id="SSF52540">
    <property type="entry name" value="P-loop containing nucleoside triphosphate hydrolases"/>
    <property type="match status" value="1"/>
</dbReference>
<dbReference type="Gene3D" id="3.40.850.10">
    <property type="entry name" value="Kinesin motor domain"/>
    <property type="match status" value="1"/>
</dbReference>